<dbReference type="GO" id="GO:0005524">
    <property type="term" value="F:ATP binding"/>
    <property type="evidence" value="ECO:0007669"/>
    <property type="project" value="UniProtKB-KW"/>
</dbReference>
<keyword evidence="1" id="KW-0547">Nucleotide-binding</keyword>
<keyword evidence="8" id="KW-0413">Isomerase</keyword>
<dbReference type="InterPro" id="IPR052511">
    <property type="entry name" value="ATP-dep_Helicase"/>
</dbReference>
<dbReference type="InterPro" id="IPR001650">
    <property type="entry name" value="Helicase_C-like"/>
</dbReference>
<evidence type="ECO:0000256" key="4">
    <source>
        <dbReference type="ARBA" id="ARBA00022806"/>
    </source>
</evidence>
<sequence>MQETLFQWFADRFGKPTAMQREAWRAIERGSHTLIAAPTGSGKTLAAFFPCLKRIVEGKAKPDGRRGVRVLYVTPLKALNNDVYEHIVGFAAEWRSRLSPAVADQYAVHAAVRTGDTPQSTRASILRQPPDVLVTTPESLYLMLTSPKAREVLRTVHAVIVDEIHALAASSRGAHLSLSLERLAALAEQPLQRIGVSATQKPVDRVARFLSGWEQRGEPRPVEVVESREEKPLHVQVTVPDRTVPLGSGGRDAAWQPLLHVLAAQMEGARSVIVFVNSRRLAERLTLRLNDFFGGEIARSHHGSVSREKRLEAERLLREGNLRCIVATSSLELGIDIGYIDKVIQLDSPGEAAAGIQRIGRAGHAVQGESRGVIVARMPGQLAESAVLGRLIRGREIEDIHIPRQLPDVLCQQIIAMVAVESMPVDELIRRIDRSDSYTGMPREELERWLRLLSGYYPFVKPLLHWHREPGLLEPTAKTGPAAIMGAGTIPRSANYAVVHSESRQRIGDLDEEYVQESRPGDVFQLGAQAWMIRRMDPDRIWVTEVRNPYSEIPFWRSEAAGRSFKLGTRIGCFHEEFIARLKQDVKAAENWLAGEYSMEPQAAEQLTSLFVRQLDVCPVPTNERIVLEHFRDVDGKMHIVLHTVWGLRVNRAWMMAVEQLLKQVSSSGVYANAKNNGVEIVFPEWDSSWLSQLWKVNAGNAESLLREALAGSAMFAVAFRRMAETSLLLSRGYSRVPMWRQRLRSEELLKEALPYADDFPLLEEALRHCMLEWGDLPRLLEVLRRMEEGYLQVDVVETEMPSPFASQFLADYINTRIYEADAFGPELQAQLLHVQREAAAHWLGTDTWRNTVPAEALEEVRGHLEQEARAIDNEEAVYQLLKKRGDLSDRELLQAIRSSWRQTSPVEQQQESFPGEQDAPASFPDLAPDEGQVQEWVRQLKRQKRIMLQPYGQEQRWICCDEQHDYANLAASPRAQLLVLTRFMDHRLSFTKAEISRRYQLEPVLVEQWLAAQVEQGRVEAAPFADVEESTGEPDHWLSAKVASRLLRVSLHHIRRNTKPLPPEAWCAYLMHEHGLLPGRQAAGSAGLLQAIRRLQGLFFPLSQWESLIFPSRLRGYRKRDLDELCASGEIIWMGRKEPQAREGSIAFFLREDEELYRPFLRRNGETNQPELLQLLRTRGASFLTELARARGQAPSDTLSALMDLVWEGHVSNDQFAPLRLQSARRGSGFARAGSGQGRWFALLTKGDSESIADREQAAEPLSPAPPAQTSVAANSGKAATAANLTSASEWALHLLRQFGIVSREIASFAPYSWDSLQGIYRQLEEWGHAVRGFFIEGAESLQWMSKETAEQLGKRSPIVKTSHPDDDAVSLRMLVPLNRADQKDAEAEASARRKPTGEMWVLSAVDPVNPYGIWLPWPQKEGIAFSRKNGHYLLFRDGRWAIWIEQAGKKISHLEPWTGEQEEVRQFKQALQQMMHTRGMKKIRIETWNGVPAAECEAAEILQRQGAERDQSALVFWPSSF</sequence>
<dbReference type="Pfam" id="PF23235">
    <property type="entry name" value="WHD_3rd_Lhr"/>
    <property type="match status" value="1"/>
</dbReference>
<evidence type="ECO:0000256" key="1">
    <source>
        <dbReference type="ARBA" id="ARBA00022741"/>
    </source>
</evidence>
<dbReference type="PROSITE" id="PS51194">
    <property type="entry name" value="HELICASE_CTER"/>
    <property type="match status" value="1"/>
</dbReference>
<reference evidence="13" key="1">
    <citation type="submission" date="2021-04" db="EMBL/GenBank/DDBJ databases">
        <title>Draft genome sequence of Xylanibacillus composti strain K13.</title>
        <authorList>
            <person name="Uke A."/>
            <person name="Chhe C."/>
            <person name="Baramee S."/>
            <person name="Kosugi A."/>
        </authorList>
    </citation>
    <scope>NUCLEOTIDE SEQUENCE</scope>
    <source>
        <strain evidence="13">K13</strain>
    </source>
</reference>
<evidence type="ECO:0000256" key="7">
    <source>
        <dbReference type="ARBA" id="ARBA00023204"/>
    </source>
</evidence>
<feature type="domain" description="Helicase C-terminal" evidence="12">
    <location>
        <begin position="257"/>
        <end position="410"/>
    </location>
</feature>
<keyword evidence="2" id="KW-0227">DNA damage</keyword>
<evidence type="ECO:0000259" key="12">
    <source>
        <dbReference type="PROSITE" id="PS51194"/>
    </source>
</evidence>
<feature type="coiled-coil region" evidence="9">
    <location>
        <begin position="855"/>
        <end position="885"/>
    </location>
</feature>
<keyword evidence="9" id="KW-0175">Coiled coil</keyword>
<dbReference type="InterPro" id="IPR014001">
    <property type="entry name" value="Helicase_ATP-bd"/>
</dbReference>
<evidence type="ECO:0000256" key="3">
    <source>
        <dbReference type="ARBA" id="ARBA00022801"/>
    </source>
</evidence>
<evidence type="ECO:0000256" key="6">
    <source>
        <dbReference type="ARBA" id="ARBA00023125"/>
    </source>
</evidence>
<feature type="compositionally biased region" description="Polar residues" evidence="10">
    <location>
        <begin position="902"/>
        <end position="913"/>
    </location>
</feature>
<dbReference type="PROSITE" id="PS51192">
    <property type="entry name" value="HELICASE_ATP_BIND_1"/>
    <property type="match status" value="1"/>
</dbReference>
<evidence type="ECO:0000259" key="11">
    <source>
        <dbReference type="PROSITE" id="PS51192"/>
    </source>
</evidence>
<dbReference type="Pfam" id="PF08494">
    <property type="entry name" value="DEAD_assoc"/>
    <property type="match status" value="1"/>
</dbReference>
<dbReference type="SUPFAM" id="SSF52540">
    <property type="entry name" value="P-loop containing nucleoside triphosphate hydrolases"/>
    <property type="match status" value="1"/>
</dbReference>
<dbReference type="InterPro" id="IPR027417">
    <property type="entry name" value="P-loop_NTPase"/>
</dbReference>
<evidence type="ECO:0000256" key="2">
    <source>
        <dbReference type="ARBA" id="ARBA00022763"/>
    </source>
</evidence>
<dbReference type="GO" id="GO:0016887">
    <property type="term" value="F:ATP hydrolysis activity"/>
    <property type="evidence" value="ECO:0007669"/>
    <property type="project" value="TreeGrafter"/>
</dbReference>
<dbReference type="EMBL" id="BOVK01000018">
    <property type="protein sequence ID" value="GIQ68831.1"/>
    <property type="molecule type" value="Genomic_DNA"/>
</dbReference>
<keyword evidence="4 13" id="KW-0347">Helicase</keyword>
<keyword evidence="7" id="KW-0234">DNA repair</keyword>
<dbReference type="InterPro" id="IPR055367">
    <property type="entry name" value="WH4_Lhr"/>
</dbReference>
<dbReference type="Pfam" id="PF00271">
    <property type="entry name" value="Helicase_C"/>
    <property type="match status" value="1"/>
</dbReference>
<evidence type="ECO:0000313" key="14">
    <source>
        <dbReference type="Proteomes" id="UP000677918"/>
    </source>
</evidence>
<comment type="caution">
    <text evidence="13">The sequence shown here is derived from an EMBL/GenBank/DDBJ whole genome shotgun (WGS) entry which is preliminary data.</text>
</comment>
<dbReference type="PANTHER" id="PTHR47962">
    <property type="entry name" value="ATP-DEPENDENT HELICASE LHR-RELATED-RELATED"/>
    <property type="match status" value="1"/>
</dbReference>
<evidence type="ECO:0000256" key="5">
    <source>
        <dbReference type="ARBA" id="ARBA00022840"/>
    </source>
</evidence>
<dbReference type="RefSeq" id="WP_213411565.1">
    <property type="nucleotide sequence ID" value="NZ_BOVK01000018.1"/>
</dbReference>
<name>A0A8J4H3F9_9BACL</name>
<feature type="domain" description="Helicase ATP-binding" evidence="11">
    <location>
        <begin position="24"/>
        <end position="218"/>
    </location>
</feature>
<keyword evidence="14" id="KW-1185">Reference proteome</keyword>
<dbReference type="InterPro" id="IPR011545">
    <property type="entry name" value="DEAD/DEAH_box_helicase_dom"/>
</dbReference>
<dbReference type="Proteomes" id="UP000677918">
    <property type="component" value="Unassembled WGS sequence"/>
</dbReference>
<dbReference type="Pfam" id="PF23234">
    <property type="entry name" value="WHD_4th_Lhr"/>
    <property type="match status" value="1"/>
</dbReference>
<dbReference type="GO" id="GO:0003677">
    <property type="term" value="F:DNA binding"/>
    <property type="evidence" value="ECO:0007669"/>
    <property type="project" value="UniProtKB-KW"/>
</dbReference>
<dbReference type="InterPro" id="IPR055368">
    <property type="entry name" value="WH3_Lhr"/>
</dbReference>
<keyword evidence="5" id="KW-0067">ATP-binding</keyword>
<evidence type="ECO:0000256" key="8">
    <source>
        <dbReference type="ARBA" id="ARBA00023235"/>
    </source>
</evidence>
<gene>
    <name evidence="13" type="ORF">XYCOK13_16550</name>
</gene>
<evidence type="ECO:0000256" key="9">
    <source>
        <dbReference type="SAM" id="Coils"/>
    </source>
</evidence>
<accession>A0A8J4H3F9</accession>
<keyword evidence="3" id="KW-0378">Hydrolase</keyword>
<feature type="region of interest" description="Disordered" evidence="10">
    <location>
        <begin position="1254"/>
        <end position="1274"/>
    </location>
</feature>
<keyword evidence="6" id="KW-0238">DNA-binding</keyword>
<evidence type="ECO:0000313" key="13">
    <source>
        <dbReference type="EMBL" id="GIQ68831.1"/>
    </source>
</evidence>
<dbReference type="GO" id="GO:0004386">
    <property type="term" value="F:helicase activity"/>
    <property type="evidence" value="ECO:0007669"/>
    <property type="project" value="UniProtKB-KW"/>
</dbReference>
<evidence type="ECO:0000256" key="10">
    <source>
        <dbReference type="SAM" id="MobiDB-lite"/>
    </source>
</evidence>
<dbReference type="SMART" id="SM00487">
    <property type="entry name" value="DEXDc"/>
    <property type="match status" value="1"/>
</dbReference>
<dbReference type="Pfam" id="PF19306">
    <property type="entry name" value="WHD_Lhr"/>
    <property type="match status" value="1"/>
</dbReference>
<feature type="region of interest" description="Disordered" evidence="10">
    <location>
        <begin position="902"/>
        <end position="928"/>
    </location>
</feature>
<proteinExistence type="predicted"/>
<dbReference type="PANTHER" id="PTHR47962:SF5">
    <property type="entry name" value="ATP-DEPENDENT HELICASE LHR-RELATED"/>
    <property type="match status" value="1"/>
</dbReference>
<dbReference type="Pfam" id="PF00270">
    <property type="entry name" value="DEAD"/>
    <property type="match status" value="1"/>
</dbReference>
<dbReference type="Gene3D" id="3.40.50.300">
    <property type="entry name" value="P-loop containing nucleotide triphosphate hydrolases"/>
    <property type="match status" value="2"/>
</dbReference>
<dbReference type="GO" id="GO:0006281">
    <property type="term" value="P:DNA repair"/>
    <property type="evidence" value="ECO:0007669"/>
    <property type="project" value="UniProtKB-KW"/>
</dbReference>
<dbReference type="InterPro" id="IPR045628">
    <property type="entry name" value="Lhr_WH_dom"/>
</dbReference>
<dbReference type="SMART" id="SM00490">
    <property type="entry name" value="HELICc"/>
    <property type="match status" value="1"/>
</dbReference>
<organism evidence="13 14">
    <name type="scientific">Xylanibacillus composti</name>
    <dbReference type="NCBI Taxonomy" id="1572762"/>
    <lineage>
        <taxon>Bacteria</taxon>
        <taxon>Bacillati</taxon>
        <taxon>Bacillota</taxon>
        <taxon>Bacilli</taxon>
        <taxon>Bacillales</taxon>
        <taxon>Paenibacillaceae</taxon>
        <taxon>Xylanibacillus</taxon>
    </lineage>
</organism>
<dbReference type="InterPro" id="IPR013701">
    <property type="entry name" value="Lhr-like_DEAD/DEAH_assoc"/>
</dbReference>
<protein>
    <submittedName>
        <fullName evidence="13">DEAD/DEAH box helicase</fullName>
    </submittedName>
</protein>